<evidence type="ECO:0000313" key="1">
    <source>
        <dbReference type="EMBL" id="PSJ31480.1"/>
    </source>
</evidence>
<dbReference type="EMBL" id="JYGE01000003">
    <property type="protein sequence ID" value="PSJ31480.1"/>
    <property type="molecule type" value="Genomic_DNA"/>
</dbReference>
<proteinExistence type="predicted"/>
<dbReference type="RefSeq" id="WP_106776202.1">
    <property type="nucleotide sequence ID" value="NZ_JYGE01000003.1"/>
</dbReference>
<dbReference type="AlphaFoldDB" id="A0A2P7Q0L9"/>
<keyword evidence="2" id="KW-1185">Reference proteome</keyword>
<dbReference type="OrthoDB" id="667380at2"/>
<reference evidence="1" key="1">
    <citation type="thesis" date="2015" institute="Rutgers" country="The State University of New Jersey, 14 College Farm Rd., New Brunswick, NJ, USA">
        <title>Ammonia toxicity in bacteria and its implications for treatment of and resource recovery from highly nitrogenous organic wastes.</title>
        <authorList>
            <person name="Luther A.K."/>
        </authorList>
    </citation>
    <scope>NUCLEOTIDE SEQUENCE</scope>
    <source>
        <strain evidence="1">RT-10B</strain>
    </source>
</reference>
<dbReference type="Proteomes" id="UP000241434">
    <property type="component" value="Unassembled WGS sequence"/>
</dbReference>
<organism evidence="1 2">
    <name type="scientific">Peptostreptococcus russellii</name>
    <dbReference type="NCBI Taxonomy" id="215200"/>
    <lineage>
        <taxon>Bacteria</taxon>
        <taxon>Bacillati</taxon>
        <taxon>Bacillota</taxon>
        <taxon>Clostridia</taxon>
        <taxon>Peptostreptococcales</taxon>
        <taxon>Peptostreptococcaceae</taxon>
        <taxon>Peptostreptococcus</taxon>
    </lineage>
</organism>
<gene>
    <name evidence="1" type="ORF">UF10_02220</name>
</gene>
<name>A0A2P7Q0L9_9FIRM</name>
<evidence type="ECO:0000313" key="2">
    <source>
        <dbReference type="Proteomes" id="UP000241434"/>
    </source>
</evidence>
<sequence>MSYNIKAMQGVSSHIETLKMSEARSKTWCINFNNKEKLCKKRQSVFYGKSCRNVRYCQFYKVSKKGKRAFERDSIESKSKRNLDTEEKLKKIYSEKGKKINHINYEAVILNGDRIKVENLKNNEIKTYSIIIKNDFNKSPRISKICYKKQKGDIFEYNNQQYKIIAHGR</sequence>
<accession>A0A2P7Q0L9</accession>
<comment type="caution">
    <text evidence="1">The sequence shown here is derived from an EMBL/GenBank/DDBJ whole genome shotgun (WGS) entry which is preliminary data.</text>
</comment>
<protein>
    <submittedName>
        <fullName evidence="1">Uncharacterized protein</fullName>
    </submittedName>
</protein>